<keyword evidence="2" id="KW-0378">Hydrolase</keyword>
<evidence type="ECO:0000313" key="7">
    <source>
        <dbReference type="Proteomes" id="UP001447008"/>
    </source>
</evidence>
<keyword evidence="1" id="KW-0479">Metal-binding</keyword>
<dbReference type="Proteomes" id="UP001447008">
    <property type="component" value="Unassembled WGS sequence"/>
</dbReference>
<dbReference type="InterPro" id="IPR029052">
    <property type="entry name" value="Metallo-depent_PP-like"/>
</dbReference>
<dbReference type="Gene3D" id="3.60.21.10">
    <property type="match status" value="1"/>
</dbReference>
<name>A0ABU9MT17_9GAMM</name>
<evidence type="ECO:0000256" key="1">
    <source>
        <dbReference type="ARBA" id="ARBA00022723"/>
    </source>
</evidence>
<dbReference type="PANTHER" id="PTHR42988">
    <property type="entry name" value="PHOSPHOHYDROLASE"/>
    <property type="match status" value="1"/>
</dbReference>
<comment type="caution">
    <text evidence="6">The sequence shown here is derived from an EMBL/GenBank/DDBJ whole genome shotgun (WGS) entry which is preliminary data.</text>
</comment>
<feature type="domain" description="Calcineurin-like phosphoesterase" evidence="5">
    <location>
        <begin position="16"/>
        <end position="201"/>
    </location>
</feature>
<dbReference type="RefSeq" id="WP_342675836.1">
    <property type="nucleotide sequence ID" value="NZ_JBCGCU010000001.1"/>
</dbReference>
<organism evidence="6 7">
    <name type="scientific">Pseudoalteromonas qingdaonensis</name>
    <dbReference type="NCBI Taxonomy" id="3131913"/>
    <lineage>
        <taxon>Bacteria</taxon>
        <taxon>Pseudomonadati</taxon>
        <taxon>Pseudomonadota</taxon>
        <taxon>Gammaproteobacteria</taxon>
        <taxon>Alteromonadales</taxon>
        <taxon>Pseudoalteromonadaceae</taxon>
        <taxon>Pseudoalteromonas</taxon>
    </lineage>
</organism>
<evidence type="ECO:0000256" key="3">
    <source>
        <dbReference type="ARBA" id="ARBA00023004"/>
    </source>
</evidence>
<evidence type="ECO:0000259" key="5">
    <source>
        <dbReference type="Pfam" id="PF00149"/>
    </source>
</evidence>
<dbReference type="Pfam" id="PF00149">
    <property type="entry name" value="Metallophos"/>
    <property type="match status" value="1"/>
</dbReference>
<dbReference type="InterPro" id="IPR004843">
    <property type="entry name" value="Calcineurin-like_PHP"/>
</dbReference>
<accession>A0ABU9MT17</accession>
<evidence type="ECO:0000256" key="2">
    <source>
        <dbReference type="ARBA" id="ARBA00022801"/>
    </source>
</evidence>
<evidence type="ECO:0000256" key="4">
    <source>
        <dbReference type="ARBA" id="ARBA00025742"/>
    </source>
</evidence>
<sequence length="258" mass="29255">MIWFKEHLISAAKPLHFGHFTDSHVFADKNGEYFNVNCAEHLMKTLAAMAEEEFDFVVFGGDLTQDHTPESYQLFAELVAKSPLSCPVFWVPGNHDELTHLHSISQGQIQACKRISHPYAQLLLINTKGTTPSGWVSKSHLQEIKEVLAESHAPHILIGHHHPLPVRGYIDKHILENGAQMLDILSEYPQVQALVHGHAHNEYERVYEGVSIYGTPATSIQFTKHTQDWQQQSMGPAYRRLRVEQDGLLKTQVVWLAN</sequence>
<keyword evidence="7" id="KW-1185">Reference proteome</keyword>
<proteinExistence type="inferred from homology"/>
<dbReference type="InterPro" id="IPR050884">
    <property type="entry name" value="CNP_phosphodiesterase-III"/>
</dbReference>
<dbReference type="EMBL" id="JBCGCU010000001">
    <property type="protein sequence ID" value="MEM0513956.1"/>
    <property type="molecule type" value="Genomic_DNA"/>
</dbReference>
<dbReference type="SUPFAM" id="SSF56300">
    <property type="entry name" value="Metallo-dependent phosphatases"/>
    <property type="match status" value="1"/>
</dbReference>
<keyword evidence="3" id="KW-0408">Iron</keyword>
<evidence type="ECO:0000313" key="6">
    <source>
        <dbReference type="EMBL" id="MEM0513956.1"/>
    </source>
</evidence>
<comment type="similarity">
    <text evidence="4">Belongs to the cyclic nucleotide phosphodiesterase class-III family.</text>
</comment>
<dbReference type="PANTHER" id="PTHR42988:SF2">
    <property type="entry name" value="CYCLIC NUCLEOTIDE PHOSPHODIESTERASE CBUA0032-RELATED"/>
    <property type="match status" value="1"/>
</dbReference>
<protein>
    <submittedName>
        <fullName evidence="6">Metallophosphoesterase</fullName>
    </submittedName>
</protein>
<reference evidence="6 7" key="1">
    <citation type="submission" date="2024-03" db="EMBL/GenBank/DDBJ databases">
        <title>Pseudoalteromonas qingdaonensis sp. nov., isolated from the intestines of marine benthic organisms.</title>
        <authorList>
            <person name="Lin X."/>
            <person name="Fang S."/>
            <person name="Hu X."/>
        </authorList>
    </citation>
    <scope>NUCLEOTIDE SEQUENCE [LARGE SCALE GENOMIC DNA]</scope>
    <source>
        <strain evidence="6 7">YIC-827</strain>
    </source>
</reference>
<gene>
    <name evidence="6" type="ORF">WCN91_00645</name>
</gene>